<evidence type="ECO:0000313" key="2">
    <source>
        <dbReference type="EMBL" id="EQA96839.1"/>
    </source>
</evidence>
<dbReference type="RefSeq" id="WP_021247007.1">
    <property type="nucleotide sequence ID" value="NZ_ATIB01000088.1"/>
</dbReference>
<name>T0HBW7_9SPHN</name>
<reference evidence="2 3" key="1">
    <citation type="journal article" date="2013" name="Genome Announc.">
        <title>Draft Genome Sequence of a Hexachlorocyclohexane-Degrading Bacterium, Sphingobium baderi Strain LL03T.</title>
        <authorList>
            <person name="Kaur J."/>
            <person name="Verma H."/>
            <person name="Tripathi C."/>
            <person name="Khurana J.P."/>
            <person name="Lal R."/>
        </authorList>
    </citation>
    <scope>NUCLEOTIDE SEQUENCE [LARGE SCALE GENOMIC DNA]</scope>
    <source>
        <strain evidence="2 3">LL03</strain>
    </source>
</reference>
<dbReference type="EMBL" id="ATIB01000088">
    <property type="protein sequence ID" value="EQA96839.1"/>
    <property type="molecule type" value="Genomic_DNA"/>
</dbReference>
<dbReference type="AlphaFoldDB" id="T0HBW7"/>
<dbReference type="PATRIC" id="fig|1114964.3.peg.4399"/>
<protein>
    <submittedName>
        <fullName evidence="2">Uncharacterized protein</fullName>
    </submittedName>
</protein>
<organism evidence="2 3">
    <name type="scientific">Sphingobium baderi LL03</name>
    <dbReference type="NCBI Taxonomy" id="1114964"/>
    <lineage>
        <taxon>Bacteria</taxon>
        <taxon>Pseudomonadati</taxon>
        <taxon>Pseudomonadota</taxon>
        <taxon>Alphaproteobacteria</taxon>
        <taxon>Sphingomonadales</taxon>
        <taxon>Sphingomonadaceae</taxon>
        <taxon>Sphingobium</taxon>
    </lineage>
</organism>
<feature type="transmembrane region" description="Helical" evidence="1">
    <location>
        <begin position="20"/>
        <end position="39"/>
    </location>
</feature>
<evidence type="ECO:0000313" key="3">
    <source>
        <dbReference type="Proteomes" id="UP000015524"/>
    </source>
</evidence>
<keyword evidence="1" id="KW-0472">Membrane</keyword>
<proteinExistence type="predicted"/>
<gene>
    <name evidence="2" type="ORF">L485_22420</name>
</gene>
<accession>T0HBW7</accession>
<evidence type="ECO:0000256" key="1">
    <source>
        <dbReference type="SAM" id="Phobius"/>
    </source>
</evidence>
<dbReference type="Proteomes" id="UP000015524">
    <property type="component" value="Unassembled WGS sequence"/>
</dbReference>
<keyword evidence="3" id="KW-1185">Reference proteome</keyword>
<keyword evidence="1" id="KW-0812">Transmembrane</keyword>
<keyword evidence="1" id="KW-1133">Transmembrane helix</keyword>
<sequence length="73" mass="7541">MADNDPKTVYIERRSGGGLMAIVALVALIVIAALAYTYIESNNNKNDAITTAAGKVGDAAQDVGQSAKDATDQ</sequence>
<comment type="caution">
    <text evidence="2">The sequence shown here is derived from an EMBL/GenBank/DDBJ whole genome shotgun (WGS) entry which is preliminary data.</text>
</comment>